<dbReference type="CDD" id="cd06558">
    <property type="entry name" value="crotonase-like"/>
    <property type="match status" value="1"/>
</dbReference>
<organism evidence="3 4">
    <name type="scientific">Brooklawnia cerclae</name>
    <dbReference type="NCBI Taxonomy" id="349934"/>
    <lineage>
        <taxon>Bacteria</taxon>
        <taxon>Bacillati</taxon>
        <taxon>Actinomycetota</taxon>
        <taxon>Actinomycetes</taxon>
        <taxon>Propionibacteriales</taxon>
        <taxon>Propionibacteriaceae</taxon>
        <taxon>Brooklawnia</taxon>
    </lineage>
</organism>
<dbReference type="PROSITE" id="PS00166">
    <property type="entry name" value="ENOYL_COA_HYDRATASE"/>
    <property type="match status" value="1"/>
</dbReference>
<evidence type="ECO:0000256" key="2">
    <source>
        <dbReference type="RuleBase" id="RU003707"/>
    </source>
</evidence>
<dbReference type="InterPro" id="IPR029045">
    <property type="entry name" value="ClpP/crotonase-like_dom_sf"/>
</dbReference>
<keyword evidence="4" id="KW-1185">Reference proteome</keyword>
<dbReference type="Proteomes" id="UP000749311">
    <property type="component" value="Unassembled WGS sequence"/>
</dbReference>
<comment type="caution">
    <text evidence="3">The sequence shown here is derived from an EMBL/GenBank/DDBJ whole genome shotgun (WGS) entry which is preliminary data.</text>
</comment>
<dbReference type="InterPro" id="IPR001753">
    <property type="entry name" value="Enoyl-CoA_hydra/iso"/>
</dbReference>
<evidence type="ECO:0000256" key="1">
    <source>
        <dbReference type="ARBA" id="ARBA00005254"/>
    </source>
</evidence>
<dbReference type="EMBL" id="JAAMOZ010000001">
    <property type="protein sequence ID" value="NIH55753.1"/>
    <property type="molecule type" value="Genomic_DNA"/>
</dbReference>
<sequence length="262" mass="27486">MTMHVSDITVRSRGDGIMDLVLDRPAKKNALTATMIEDLGSRLDELRASPGLRVVRLRGAGGAFCAGADIEDWTDIPAARAELQSRRGREVFRRLAELPVPTIAVLEGPVLGGGLELALACDLRVAARNARLGMPEPSLGNLPSWGGVARLVDVAGLGVTRRMLLTAEIVGADRAAALGIVHDVVDDDRLDAATDALTERIAANDPASLALAKLVLAGFESDAPTESALAGLSALLEGSHERKTAFLAARAARHAQKAEVGR</sequence>
<accession>A0ABX0SBJ0</accession>
<dbReference type="PANTHER" id="PTHR11941">
    <property type="entry name" value="ENOYL-COA HYDRATASE-RELATED"/>
    <property type="match status" value="1"/>
</dbReference>
<protein>
    <submittedName>
        <fullName evidence="3">Enoyl-CoA hydratase/carnithine racemase</fullName>
    </submittedName>
</protein>
<dbReference type="SUPFAM" id="SSF52096">
    <property type="entry name" value="ClpP/crotonase"/>
    <property type="match status" value="1"/>
</dbReference>
<gene>
    <name evidence="3" type="ORF">FB473_000398</name>
</gene>
<evidence type="ECO:0000313" key="4">
    <source>
        <dbReference type="Proteomes" id="UP000749311"/>
    </source>
</evidence>
<proteinExistence type="inferred from homology"/>
<comment type="similarity">
    <text evidence="1 2">Belongs to the enoyl-CoA hydratase/isomerase family.</text>
</comment>
<dbReference type="PANTHER" id="PTHR11941:SF54">
    <property type="entry name" value="ENOYL-COA HYDRATASE, MITOCHONDRIAL"/>
    <property type="match status" value="1"/>
</dbReference>
<evidence type="ECO:0000313" key="3">
    <source>
        <dbReference type="EMBL" id="NIH55753.1"/>
    </source>
</evidence>
<dbReference type="InterPro" id="IPR018376">
    <property type="entry name" value="Enoyl-CoA_hyd/isom_CS"/>
</dbReference>
<dbReference type="Gene3D" id="3.90.226.10">
    <property type="entry name" value="2-enoyl-CoA Hydratase, Chain A, domain 1"/>
    <property type="match status" value="1"/>
</dbReference>
<dbReference type="Pfam" id="PF00378">
    <property type="entry name" value="ECH_1"/>
    <property type="match status" value="1"/>
</dbReference>
<reference evidence="3 4" key="1">
    <citation type="submission" date="2020-02" db="EMBL/GenBank/DDBJ databases">
        <title>Sequencing the genomes of 1000 actinobacteria strains.</title>
        <authorList>
            <person name="Klenk H.-P."/>
        </authorList>
    </citation>
    <scope>NUCLEOTIDE SEQUENCE [LARGE SCALE GENOMIC DNA]</scope>
    <source>
        <strain evidence="3 4">DSM 19609</strain>
    </source>
</reference>
<name>A0ABX0SBJ0_9ACTN</name>